<feature type="transmembrane region" description="Helical" evidence="1">
    <location>
        <begin position="16"/>
        <end position="37"/>
    </location>
</feature>
<keyword evidence="3" id="KW-1185">Reference proteome</keyword>
<keyword evidence="1" id="KW-1133">Transmembrane helix</keyword>
<dbReference type="AlphaFoldDB" id="A0A425Y3L5"/>
<reference evidence="2 3" key="1">
    <citation type="submission" date="2018-07" db="EMBL/GenBank/DDBJ databases">
        <title>Draft genome sequence of Ancylomarina sp. M1P.</title>
        <authorList>
            <person name="Yadav S."/>
            <person name="Villanueva L."/>
            <person name="Damste J.S.S."/>
        </authorList>
    </citation>
    <scope>NUCLEOTIDE SEQUENCE [LARGE SCALE GENOMIC DNA]</scope>
    <source>
        <strain evidence="2 3">M1P</strain>
    </source>
</reference>
<protein>
    <submittedName>
        <fullName evidence="2">Cbb3-type cytochrome c oxidase subunit 3</fullName>
    </submittedName>
</protein>
<dbReference type="Proteomes" id="UP000285794">
    <property type="component" value="Unassembled WGS sequence"/>
</dbReference>
<sequence>MKLVSHYLQSISDVGLYPSISLIIFFSFFMGMIWWTFKKSNRSYFQDMESYALEDEGAESNSNQRMPE</sequence>
<evidence type="ECO:0000313" key="2">
    <source>
        <dbReference type="EMBL" id="RRG22556.1"/>
    </source>
</evidence>
<dbReference type="RefSeq" id="WP_125030183.1">
    <property type="nucleotide sequence ID" value="NZ_JAPXVP010000001.1"/>
</dbReference>
<evidence type="ECO:0000256" key="1">
    <source>
        <dbReference type="SAM" id="Phobius"/>
    </source>
</evidence>
<dbReference type="OrthoDB" id="1122453at2"/>
<keyword evidence="1" id="KW-0812">Transmembrane</keyword>
<accession>A0A425Y3L5</accession>
<dbReference type="EMBL" id="QQWG01000005">
    <property type="protein sequence ID" value="RRG22556.1"/>
    <property type="molecule type" value="Genomic_DNA"/>
</dbReference>
<proteinExistence type="predicted"/>
<comment type="caution">
    <text evidence="2">The sequence shown here is derived from an EMBL/GenBank/DDBJ whole genome shotgun (WGS) entry which is preliminary data.</text>
</comment>
<name>A0A425Y3L5_9BACT</name>
<evidence type="ECO:0000313" key="3">
    <source>
        <dbReference type="Proteomes" id="UP000285794"/>
    </source>
</evidence>
<keyword evidence="1" id="KW-0472">Membrane</keyword>
<organism evidence="2 3">
    <name type="scientific">Ancylomarina euxinus</name>
    <dbReference type="NCBI Taxonomy" id="2283627"/>
    <lineage>
        <taxon>Bacteria</taxon>
        <taxon>Pseudomonadati</taxon>
        <taxon>Bacteroidota</taxon>
        <taxon>Bacteroidia</taxon>
        <taxon>Marinilabiliales</taxon>
        <taxon>Marinifilaceae</taxon>
        <taxon>Ancylomarina</taxon>
    </lineage>
</organism>
<gene>
    <name evidence="2" type="ORF">DWB61_07020</name>
</gene>